<accession>A0ABY6YUX6</accession>
<dbReference type="EMBL" id="CP113264">
    <property type="protein sequence ID" value="WAE76189.1"/>
    <property type="molecule type" value="Genomic_DNA"/>
</dbReference>
<sequence length="472" mass="50731">MVDEFRRAFQQLIDASVATDPRHFPPAVHTVYVLASRIPASERELALEALAPLLSGDHAAPGIIADLSVVAGALVEMGTDPGPTGPEVLHRLRTMGKGAIVFVRAWERTGGGPPPDPDSVTADAEARVAAELGTDAPNATMCWWTIRRHGLAARTMLGEASVRALVRRTPSLHAELMAIANQLSDLLNEFDEVRALLRMTEATSALVMDRHSQRAFRVLFDGIGDNFQLHTLLADALVGPRGQGLAGDPPDPRWVAAFRDSDPDPAAQTVRGWWNLVAHDGTWVWNEGVPAEIPTVDGEPVLVLDEQPYPRSWNAGRRHPQVRGWLEVESELPREEAALWWKRVAPAEPAIPSDDEGEHTPIPEPVLAVDEPEPGRVRGFLAEEAPAPAPTPAAPPAEPWTEPFPVPPLPTPDTRPPAGPRPAEPAPPTPSADPAPEPPGRAGRRPGTPGTGILPPLPPGVSKSANWGPTWR</sequence>
<feature type="compositionally biased region" description="Low complexity" evidence="1">
    <location>
        <begin position="445"/>
        <end position="454"/>
    </location>
</feature>
<proteinExistence type="predicted"/>
<evidence type="ECO:0000313" key="3">
    <source>
        <dbReference type="Proteomes" id="UP001156498"/>
    </source>
</evidence>
<feature type="compositionally biased region" description="Polar residues" evidence="1">
    <location>
        <begin position="463"/>
        <end position="472"/>
    </location>
</feature>
<dbReference type="RefSeq" id="WP_267949958.1">
    <property type="nucleotide sequence ID" value="NZ_CP113264.1"/>
</dbReference>
<evidence type="ECO:0000256" key="1">
    <source>
        <dbReference type="SAM" id="MobiDB-lite"/>
    </source>
</evidence>
<keyword evidence="3" id="KW-1185">Reference proteome</keyword>
<feature type="compositionally biased region" description="Pro residues" evidence="1">
    <location>
        <begin position="387"/>
        <end position="439"/>
    </location>
</feature>
<dbReference type="Proteomes" id="UP001156498">
    <property type="component" value="Chromosome"/>
</dbReference>
<gene>
    <name evidence="2" type="ORF">OUQ99_14370</name>
</gene>
<organism evidence="2 3">
    <name type="scientific">Streptomonospora nanhaiensis</name>
    <dbReference type="NCBI Taxonomy" id="1323731"/>
    <lineage>
        <taxon>Bacteria</taxon>
        <taxon>Bacillati</taxon>
        <taxon>Actinomycetota</taxon>
        <taxon>Actinomycetes</taxon>
        <taxon>Streptosporangiales</taxon>
        <taxon>Nocardiopsidaceae</taxon>
        <taxon>Streptomonospora</taxon>
    </lineage>
</organism>
<feature type="region of interest" description="Disordered" evidence="1">
    <location>
        <begin position="349"/>
        <end position="371"/>
    </location>
</feature>
<reference evidence="2 3" key="1">
    <citation type="journal article" date="2013" name="Int. J. Syst. Evol. Microbiol.">
        <title>Description of Streptomonospora sediminis sp. nov. and Streptomonospora nanhaiensis sp. nov., and reclassification of Nocardiopsis arabia Hozzein &amp; Goodfellow 2008 as Streptomonospora arabica comb. nov. and emended description of the genus Streptomonospora.</title>
        <authorList>
            <person name="Zhang D.F."/>
            <person name="Pan H.Q."/>
            <person name="He J."/>
            <person name="Zhang X.M."/>
            <person name="Zhang Y.G."/>
            <person name="Klenk H.P."/>
            <person name="Hu J.C."/>
            <person name="Li W.J."/>
        </authorList>
    </citation>
    <scope>NUCLEOTIDE SEQUENCE [LARGE SCALE GENOMIC DNA]</scope>
    <source>
        <strain evidence="2 3">12A09</strain>
    </source>
</reference>
<name>A0ABY6YUX6_9ACTN</name>
<protein>
    <submittedName>
        <fullName evidence="2">Uncharacterized protein</fullName>
    </submittedName>
</protein>
<feature type="region of interest" description="Disordered" evidence="1">
    <location>
        <begin position="386"/>
        <end position="472"/>
    </location>
</feature>
<evidence type="ECO:0000313" key="2">
    <source>
        <dbReference type="EMBL" id="WAE76189.1"/>
    </source>
</evidence>
<dbReference type="PRINTS" id="PR01217">
    <property type="entry name" value="PRICHEXTENSN"/>
</dbReference>